<dbReference type="eggNOG" id="KOG1565">
    <property type="taxonomic scope" value="Eukaryota"/>
</dbReference>
<feature type="binding site" evidence="13">
    <location>
        <position position="252"/>
    </location>
    <ligand>
        <name>Ca(2+)</name>
        <dbReference type="ChEBI" id="CHEBI:29108"/>
        <label>1</label>
    </ligand>
</feature>
<comment type="subcellular location">
    <subcellularLocation>
        <location evidence="1">Cell membrane</location>
        <topology evidence="1">Lipid-anchor</topology>
        <topology evidence="1">GPI-anchor</topology>
        <orientation evidence="1">Extracellular side</orientation>
    </subcellularLocation>
</comment>
<feature type="binding site" evidence="13">
    <location>
        <position position="237"/>
    </location>
    <ligand>
        <name>Zn(2+)</name>
        <dbReference type="ChEBI" id="CHEBI:29105"/>
        <label>1</label>
    </ligand>
</feature>
<dbReference type="GO" id="GO:0008270">
    <property type="term" value="F:zinc ion binding"/>
    <property type="evidence" value="ECO:0007669"/>
    <property type="project" value="InterPro"/>
</dbReference>
<dbReference type="HOGENOM" id="CLU_015489_4_0_1"/>
<feature type="binding site" evidence="13">
    <location>
        <position position="285"/>
    </location>
    <ligand>
        <name>Zn(2+)</name>
        <dbReference type="ChEBI" id="CHEBI:29105"/>
        <label>2</label>
        <note>catalytic</note>
    </ligand>
</feature>
<feature type="binding site" evidence="13">
    <location>
        <position position="252"/>
    </location>
    <ligand>
        <name>Ca(2+)</name>
        <dbReference type="ChEBI" id="CHEBI:29108"/>
        <label>3</label>
    </ligand>
</feature>
<evidence type="ECO:0000256" key="13">
    <source>
        <dbReference type="PIRSR" id="PIRSR621190-2"/>
    </source>
</evidence>
<dbReference type="GO" id="GO:0005886">
    <property type="term" value="C:plasma membrane"/>
    <property type="evidence" value="ECO:0007669"/>
    <property type="project" value="UniProtKB-SubCell"/>
</dbReference>
<dbReference type="InterPro" id="IPR021158">
    <property type="entry name" value="Pept_M10A_Zn_BS"/>
</dbReference>
<keyword evidence="6 14" id="KW-0732">Signal</keyword>
<dbReference type="SUPFAM" id="SSF47090">
    <property type="entry name" value="PGBD-like"/>
    <property type="match status" value="1"/>
</dbReference>
<feature type="chain" id="PRO_5001596311" evidence="14">
    <location>
        <begin position="27"/>
        <end position="361"/>
    </location>
</feature>
<dbReference type="SUPFAM" id="SSF55486">
    <property type="entry name" value="Metalloproteases ('zincins'), catalytic domain"/>
    <property type="match status" value="1"/>
</dbReference>
<dbReference type="EMBL" id="CM001879">
    <property type="protein sequence ID" value="EOX96361.1"/>
    <property type="molecule type" value="Genomic_DNA"/>
</dbReference>
<evidence type="ECO:0000256" key="1">
    <source>
        <dbReference type="ARBA" id="ARBA00004471"/>
    </source>
</evidence>
<dbReference type="AlphaFoldDB" id="A0A061DWB1"/>
<comment type="similarity">
    <text evidence="2">Belongs to the peptidase M10A family. Matrix metalloproteinases (MMPs) subfamily.</text>
</comment>
<evidence type="ECO:0000256" key="9">
    <source>
        <dbReference type="ARBA" id="ARBA00023049"/>
    </source>
</evidence>
<sequence length="361" mass="40448">MLLPSTPPLSLLLIFFIHNLPPYMAARPAPEFASNQLTETTPSNYYYYYYYYYYHNRFLNSRRGSHVSGLSEIKKYFHYFGYLTSQDYDVSDDMFDAPLESAVIYYQSKLGLQVTGKLDFDTLSQILAPRCGVPDAGSSPALHATKNYVYFPGKPRWARRIPMTLTYGFSPDYMIRYLSLSDIRKTFKGAFSKWESVIPVRFVETDDYGFADIKIGFYAGDHGDGEPFDGVLGILGHSFSPESGKLHLDAAETWAVDFQVEKSKVAIDLESVAVHEIGHLLGLAHSPVKGAVMYPSLKPRVKKVDLSLDDIQGVQSLYGTNPNFTFSSSLESDTSANPAVGSRFEPSLWAMSMLLAACFCI</sequence>
<evidence type="ECO:0000313" key="16">
    <source>
        <dbReference type="EMBL" id="EOX96361.1"/>
    </source>
</evidence>
<dbReference type="OMA" id="HHPCNRK"/>
<dbReference type="Proteomes" id="UP000026915">
    <property type="component" value="Chromosome 1"/>
</dbReference>
<evidence type="ECO:0000256" key="5">
    <source>
        <dbReference type="ARBA" id="ARBA00022723"/>
    </source>
</evidence>
<dbReference type="PROSITE" id="PS00546">
    <property type="entry name" value="CYSTEINE_SWITCH"/>
    <property type="match status" value="1"/>
</dbReference>
<keyword evidence="4" id="KW-0645">Protease</keyword>
<evidence type="ECO:0000259" key="15">
    <source>
        <dbReference type="SMART" id="SM00235"/>
    </source>
</evidence>
<dbReference type="GO" id="GO:0030574">
    <property type="term" value="P:collagen catabolic process"/>
    <property type="evidence" value="ECO:0000318"/>
    <property type="project" value="GO_Central"/>
</dbReference>
<accession>A0A061DWB1</accession>
<feature type="binding site" evidence="13">
    <location>
        <position position="229"/>
    </location>
    <ligand>
        <name>Ca(2+)</name>
        <dbReference type="ChEBI" id="CHEBI:29108"/>
        <label>3</label>
    </ligand>
</feature>
<reference evidence="16 17" key="1">
    <citation type="journal article" date="2013" name="Genome Biol.">
        <title>The genome sequence of the most widely cultivated cacao type and its use to identify candidate genes regulating pod color.</title>
        <authorList>
            <person name="Motamayor J.C."/>
            <person name="Mockaitis K."/>
            <person name="Schmutz J."/>
            <person name="Haiminen N."/>
            <person name="Iii D.L."/>
            <person name="Cornejo O."/>
            <person name="Findley S.D."/>
            <person name="Zheng P."/>
            <person name="Utro F."/>
            <person name="Royaert S."/>
            <person name="Saski C."/>
            <person name="Jenkins J."/>
            <person name="Podicheti R."/>
            <person name="Zhao M."/>
            <person name="Scheffler B.E."/>
            <person name="Stack J.C."/>
            <person name="Feltus F.A."/>
            <person name="Mustiga G.M."/>
            <person name="Amores F."/>
            <person name="Phillips W."/>
            <person name="Marelli J.P."/>
            <person name="May G.D."/>
            <person name="Shapiro H."/>
            <person name="Ma J."/>
            <person name="Bustamante C.D."/>
            <person name="Schnell R.J."/>
            <person name="Main D."/>
            <person name="Gilbert D."/>
            <person name="Parida L."/>
            <person name="Kuhn D.N."/>
        </authorList>
    </citation>
    <scope>NUCLEOTIDE SEQUENCE [LARGE SCALE GENOMIC DNA]</scope>
    <source>
        <strain evidence="17">cv. Matina 1-6</strain>
    </source>
</reference>
<evidence type="ECO:0000256" key="7">
    <source>
        <dbReference type="ARBA" id="ARBA00022801"/>
    </source>
</evidence>
<evidence type="ECO:0000256" key="8">
    <source>
        <dbReference type="ARBA" id="ARBA00022833"/>
    </source>
</evidence>
<keyword evidence="5 13" id="KW-0479">Metal-binding</keyword>
<dbReference type="PANTHER" id="PTHR10201:SF321">
    <property type="entry name" value="METALLOENDOPROTEINASE 4-MMP"/>
    <property type="match status" value="1"/>
</dbReference>
<feature type="binding site" evidence="13">
    <location>
        <position position="247"/>
    </location>
    <ligand>
        <name>Zn(2+)</name>
        <dbReference type="ChEBI" id="CHEBI:29105"/>
        <label>1</label>
    </ligand>
</feature>
<keyword evidence="17" id="KW-1185">Reference proteome</keyword>
<feature type="binding site" evidence="13">
    <location>
        <position position="275"/>
    </location>
    <ligand>
        <name>Zn(2+)</name>
        <dbReference type="ChEBI" id="CHEBI:29105"/>
        <label>2</label>
        <note>catalytic</note>
    </ligand>
</feature>
<evidence type="ECO:0000256" key="4">
    <source>
        <dbReference type="ARBA" id="ARBA00022670"/>
    </source>
</evidence>
<dbReference type="CDD" id="cd04278">
    <property type="entry name" value="ZnMc_MMP"/>
    <property type="match status" value="1"/>
</dbReference>
<dbReference type="Pfam" id="PF01471">
    <property type="entry name" value="PG_binding_1"/>
    <property type="match status" value="1"/>
</dbReference>
<feature type="binding site" evidence="13">
    <location>
        <position position="293"/>
    </location>
    <ligand>
        <name>Zn(2+)</name>
        <dbReference type="ChEBI" id="CHEBI:29105"/>
        <label>2</label>
        <note>catalytic</note>
    </ligand>
</feature>
<feature type="binding site" evidence="13">
    <location>
        <position position="224"/>
    </location>
    <ligand>
        <name>Zn(2+)</name>
        <dbReference type="ChEBI" id="CHEBI:29105"/>
        <label>1</label>
    </ligand>
</feature>
<organism evidence="16 17">
    <name type="scientific">Theobroma cacao</name>
    <name type="common">Cacao</name>
    <name type="synonym">Cocoa</name>
    <dbReference type="NCBI Taxonomy" id="3641"/>
    <lineage>
        <taxon>Eukaryota</taxon>
        <taxon>Viridiplantae</taxon>
        <taxon>Streptophyta</taxon>
        <taxon>Embryophyta</taxon>
        <taxon>Tracheophyta</taxon>
        <taxon>Spermatophyta</taxon>
        <taxon>Magnoliopsida</taxon>
        <taxon>eudicotyledons</taxon>
        <taxon>Gunneridae</taxon>
        <taxon>Pentapetalae</taxon>
        <taxon>rosids</taxon>
        <taxon>malvids</taxon>
        <taxon>Malvales</taxon>
        <taxon>Malvaceae</taxon>
        <taxon>Byttnerioideae</taxon>
        <taxon>Theobroma</taxon>
    </lineage>
</organism>
<dbReference type="GO" id="GO:0004222">
    <property type="term" value="F:metalloendopeptidase activity"/>
    <property type="evidence" value="ECO:0000318"/>
    <property type="project" value="GO_Central"/>
</dbReference>
<feature type="binding site" description="in inhibited form" evidence="13">
    <location>
        <position position="131"/>
    </location>
    <ligand>
        <name>Zn(2+)</name>
        <dbReference type="ChEBI" id="CHEBI:29105"/>
        <label>2</label>
        <note>catalytic</note>
    </ligand>
</feature>
<name>A0A061DWB1_THECC</name>
<comment type="cofactor">
    <cofactor evidence="13">
        <name>Zn(2+)</name>
        <dbReference type="ChEBI" id="CHEBI:29105"/>
    </cofactor>
    <text evidence="13">Binds 2 Zn(2+) ions per subunit.</text>
</comment>
<feature type="domain" description="Peptidase metallopeptidase" evidence="15">
    <location>
        <begin position="153"/>
        <end position="320"/>
    </location>
</feature>
<feature type="binding site" evidence="13">
    <location>
        <position position="222"/>
    </location>
    <ligand>
        <name>Zn(2+)</name>
        <dbReference type="ChEBI" id="CHEBI:29105"/>
        <label>1</label>
    </ligand>
</feature>
<gene>
    <name evidence="16" type="ORF">TCM_005619</name>
</gene>
<dbReference type="SMART" id="SM00235">
    <property type="entry name" value="ZnMc"/>
    <property type="match status" value="1"/>
</dbReference>
<feature type="active site" evidence="12">
    <location>
        <position position="276"/>
    </location>
</feature>
<feature type="binding site" evidence="13">
    <location>
        <position position="212"/>
    </location>
    <ligand>
        <name>Ca(2+)</name>
        <dbReference type="ChEBI" id="CHEBI:29108"/>
        <label>2</label>
    </ligand>
</feature>
<dbReference type="Gene3D" id="3.40.390.10">
    <property type="entry name" value="Collagenase (Catalytic Domain)"/>
    <property type="match status" value="1"/>
</dbReference>
<feature type="binding site" evidence="13">
    <location>
        <position position="230"/>
    </location>
    <ligand>
        <name>Ca(2+)</name>
        <dbReference type="ChEBI" id="CHEBI:29108"/>
        <label>3</label>
    </ligand>
</feature>
<keyword evidence="11" id="KW-0325">Glycoprotein</keyword>
<keyword evidence="7" id="KW-0378">Hydrolase</keyword>
<evidence type="ECO:0000256" key="3">
    <source>
        <dbReference type="ARBA" id="ARBA00022622"/>
    </source>
</evidence>
<keyword evidence="10" id="KW-0865">Zymogen</keyword>
<keyword evidence="9" id="KW-0482">Metalloprotease</keyword>
<dbReference type="FunFam" id="3.40.390.10:FF:000018">
    <property type="entry name" value="Metalloendoproteinase 1"/>
    <property type="match status" value="1"/>
</dbReference>
<evidence type="ECO:0000256" key="10">
    <source>
        <dbReference type="ARBA" id="ARBA00023145"/>
    </source>
</evidence>
<dbReference type="PANTHER" id="PTHR10201">
    <property type="entry name" value="MATRIX METALLOPROTEINASE"/>
    <property type="match status" value="1"/>
</dbReference>
<evidence type="ECO:0000256" key="14">
    <source>
        <dbReference type="SAM" id="SignalP"/>
    </source>
</evidence>
<keyword evidence="13" id="KW-0106">Calcium</keyword>
<dbReference type="InterPro" id="IPR021190">
    <property type="entry name" value="Pept_M10A"/>
</dbReference>
<comment type="cofactor">
    <cofactor evidence="13">
        <name>Ca(2+)</name>
        <dbReference type="ChEBI" id="CHEBI:29108"/>
    </cofactor>
    <text evidence="13">Can bind about 5 Ca(2+) ions per subunit.</text>
</comment>
<keyword evidence="3" id="KW-0472">Membrane</keyword>
<proteinExistence type="inferred from homology"/>
<evidence type="ECO:0000256" key="6">
    <source>
        <dbReference type="ARBA" id="ARBA00022729"/>
    </source>
</evidence>
<keyword evidence="3" id="KW-0336">GPI-anchor</keyword>
<dbReference type="GO" id="GO:0031012">
    <property type="term" value="C:extracellular matrix"/>
    <property type="evidence" value="ECO:0007669"/>
    <property type="project" value="InterPro"/>
</dbReference>
<dbReference type="InterPro" id="IPR036365">
    <property type="entry name" value="PGBD-like_sf"/>
</dbReference>
<dbReference type="InterPro" id="IPR033739">
    <property type="entry name" value="M10A_MMP"/>
</dbReference>
<dbReference type="GO" id="GO:0030198">
    <property type="term" value="P:extracellular matrix organization"/>
    <property type="evidence" value="ECO:0000318"/>
    <property type="project" value="GO_Central"/>
</dbReference>
<feature type="binding site" evidence="13">
    <location>
        <position position="249"/>
    </location>
    <ligand>
        <name>Ca(2+)</name>
        <dbReference type="ChEBI" id="CHEBI:29108"/>
        <label>3</label>
    </ligand>
</feature>
<dbReference type="InterPro" id="IPR002477">
    <property type="entry name" value="Peptidoglycan-bd-like"/>
</dbReference>
<dbReference type="PRINTS" id="PR00138">
    <property type="entry name" value="MATRIXIN"/>
</dbReference>
<dbReference type="Gramene" id="EOX96361">
    <property type="protein sequence ID" value="EOX96361"/>
    <property type="gene ID" value="TCM_005619"/>
</dbReference>
<protein>
    <submittedName>
        <fullName evidence="16">Matrixin family protein</fullName>
    </submittedName>
</protein>
<evidence type="ECO:0000256" key="2">
    <source>
        <dbReference type="ARBA" id="ARBA00009614"/>
    </source>
</evidence>
<dbReference type="GO" id="GO:0098552">
    <property type="term" value="C:side of membrane"/>
    <property type="evidence" value="ECO:0007669"/>
    <property type="project" value="UniProtKB-KW"/>
</dbReference>
<feature type="binding site" evidence="13">
    <location>
        <position position="279"/>
    </location>
    <ligand>
        <name>Zn(2+)</name>
        <dbReference type="ChEBI" id="CHEBI:29105"/>
        <label>2</label>
        <note>catalytic</note>
    </ligand>
</feature>
<feature type="signal peptide" evidence="14">
    <location>
        <begin position="1"/>
        <end position="26"/>
    </location>
</feature>
<dbReference type="InterPro" id="IPR024079">
    <property type="entry name" value="MetalloPept_cat_dom_sf"/>
</dbReference>
<dbReference type="InterPro" id="IPR006026">
    <property type="entry name" value="Peptidase_Metallo"/>
</dbReference>
<evidence type="ECO:0000313" key="17">
    <source>
        <dbReference type="Proteomes" id="UP000026915"/>
    </source>
</evidence>
<dbReference type="MEROPS" id="M10.A02"/>
<dbReference type="InParanoid" id="A0A061DWB1"/>
<evidence type="ECO:0000256" key="11">
    <source>
        <dbReference type="ARBA" id="ARBA00023180"/>
    </source>
</evidence>
<keyword evidence="8 13" id="KW-0862">Zinc</keyword>
<evidence type="ECO:0000256" key="12">
    <source>
        <dbReference type="PIRSR" id="PIRSR621190-1"/>
    </source>
</evidence>
<dbReference type="Pfam" id="PF00413">
    <property type="entry name" value="Peptidase_M10"/>
    <property type="match status" value="1"/>
</dbReference>
<dbReference type="FunCoup" id="A0A061DWB1">
    <property type="interactions" value="18"/>
</dbReference>
<dbReference type="InterPro" id="IPR001818">
    <property type="entry name" value="Pept_M10_metallopeptidase"/>
</dbReference>
<keyword evidence="3" id="KW-0449">Lipoprotein</keyword>
<dbReference type="GO" id="GO:0006508">
    <property type="term" value="P:proteolysis"/>
    <property type="evidence" value="ECO:0007669"/>
    <property type="project" value="UniProtKB-KW"/>
</dbReference>